<dbReference type="Proteomes" id="UP000020492">
    <property type="component" value="Unassembled WGS sequence"/>
</dbReference>
<dbReference type="InterPro" id="IPR036102">
    <property type="entry name" value="OsmC/Ohrsf"/>
</dbReference>
<organism evidence="3 4">
    <name type="scientific">Deinococcus phoenicis</name>
    <dbReference type="NCBI Taxonomy" id="1476583"/>
    <lineage>
        <taxon>Bacteria</taxon>
        <taxon>Thermotogati</taxon>
        <taxon>Deinococcota</taxon>
        <taxon>Deinococci</taxon>
        <taxon>Deinococcales</taxon>
        <taxon>Deinococcaceae</taxon>
        <taxon>Deinococcus</taxon>
    </lineage>
</organism>
<evidence type="ECO:0000313" key="4">
    <source>
        <dbReference type="Proteomes" id="UP000020492"/>
    </source>
</evidence>
<comment type="similarity">
    <text evidence="1">Belongs to the OsmC/Ohr family.</text>
</comment>
<evidence type="ECO:0000256" key="1">
    <source>
        <dbReference type="ARBA" id="ARBA00007378"/>
    </source>
</evidence>
<dbReference type="InterPro" id="IPR015946">
    <property type="entry name" value="KH_dom-like_a/b"/>
</dbReference>
<dbReference type="RefSeq" id="WP_034357222.1">
    <property type="nucleotide sequence ID" value="NZ_JHAC01000029.1"/>
</dbReference>
<dbReference type="Gene3D" id="3.30.300.20">
    <property type="match status" value="1"/>
</dbReference>
<dbReference type="InterPro" id="IPR019953">
    <property type="entry name" value="OHR"/>
</dbReference>
<dbReference type="eggNOG" id="COG1764">
    <property type="taxonomic scope" value="Bacteria"/>
</dbReference>
<evidence type="ECO:0000313" key="3">
    <source>
        <dbReference type="EMBL" id="EYB68011.1"/>
    </source>
</evidence>
<dbReference type="Gene3D" id="2.20.25.10">
    <property type="match status" value="1"/>
</dbReference>
<evidence type="ECO:0000256" key="2">
    <source>
        <dbReference type="SAM" id="MobiDB-lite"/>
    </source>
</evidence>
<dbReference type="InterPro" id="IPR003718">
    <property type="entry name" value="OsmC/Ohr_fam"/>
</dbReference>
<feature type="region of interest" description="Disordered" evidence="2">
    <location>
        <begin position="1"/>
        <end position="45"/>
    </location>
</feature>
<dbReference type="PANTHER" id="PTHR33797">
    <property type="entry name" value="ORGANIC HYDROPEROXIDE RESISTANCE PROTEIN-LIKE"/>
    <property type="match status" value="1"/>
</dbReference>
<dbReference type="STRING" id="1476583.DEIPH_ctg029orf0012"/>
<dbReference type="PATRIC" id="fig|1476583.3.peg.1874"/>
<dbReference type="GO" id="GO:0006979">
    <property type="term" value="P:response to oxidative stress"/>
    <property type="evidence" value="ECO:0007669"/>
    <property type="project" value="InterPro"/>
</dbReference>
<proteinExistence type="inferred from homology"/>
<dbReference type="PANTHER" id="PTHR33797:SF2">
    <property type="entry name" value="ORGANIC HYDROPEROXIDE RESISTANCE PROTEIN-LIKE"/>
    <property type="match status" value="1"/>
</dbReference>
<feature type="compositionally biased region" description="Low complexity" evidence="2">
    <location>
        <begin position="1"/>
        <end position="13"/>
    </location>
</feature>
<reference evidence="3 4" key="1">
    <citation type="submission" date="2014-03" db="EMBL/GenBank/DDBJ databases">
        <title>Draft genome sequence of Deinococcus phoenicis 1P10ME.</title>
        <authorList>
            <person name="Stepanov V.G."/>
            <person name="Vaishampayan P."/>
            <person name="Venkateswaran K."/>
            <person name="Fox G.E."/>
        </authorList>
    </citation>
    <scope>NUCLEOTIDE SEQUENCE [LARGE SCALE GENOMIC DNA]</scope>
    <source>
        <strain evidence="3 4">1P10ME</strain>
    </source>
</reference>
<dbReference type="SUPFAM" id="SSF82784">
    <property type="entry name" value="OsmC-like"/>
    <property type="match status" value="1"/>
</dbReference>
<dbReference type="Pfam" id="PF02566">
    <property type="entry name" value="OsmC"/>
    <property type="match status" value="1"/>
</dbReference>
<accession>A0A016QPV1</accession>
<dbReference type="EMBL" id="JHAC01000029">
    <property type="protein sequence ID" value="EYB68011.1"/>
    <property type="molecule type" value="Genomic_DNA"/>
</dbReference>
<protein>
    <submittedName>
        <fullName evidence="3">OsmC-like protein</fullName>
    </submittedName>
</protein>
<keyword evidence="4" id="KW-1185">Reference proteome</keyword>
<dbReference type="AlphaFoldDB" id="A0A016QPV1"/>
<dbReference type="OrthoDB" id="9797508at2"/>
<gene>
    <name evidence="3" type="ORF">DEIPH_ctg029orf0012</name>
</gene>
<comment type="caution">
    <text evidence="3">The sequence shown here is derived from an EMBL/GenBank/DDBJ whole genome shotgun (WGS) entry which is preliminary data.</text>
</comment>
<name>A0A016QPV1_9DEIO</name>
<dbReference type="NCBIfam" id="TIGR03561">
    <property type="entry name" value="organ_hyd_perox"/>
    <property type="match status" value="1"/>
</dbReference>
<sequence>MSNLYTAEATATGGRTGSVKTSDDRLDLNLSRPSEMGGDGGPGTNPEQLFAAGYAACFQGALGVVALRQKIELDPASTVTARVGLYKNGLAFALDVELEGRFPGLSREEAEALMHAAHQVCPYSVATRDNVAVRLNVAE</sequence>